<feature type="domain" description="Prenyltransferase alpha-alpha toroid" evidence="15">
    <location>
        <begin position="4"/>
        <end position="318"/>
    </location>
</feature>
<evidence type="ECO:0000259" key="15">
    <source>
        <dbReference type="Pfam" id="PF00432"/>
    </source>
</evidence>
<dbReference type="GO" id="GO:0004662">
    <property type="term" value="F:CAAX-protein geranylgeranyltransferase activity"/>
    <property type="evidence" value="ECO:0007669"/>
    <property type="project" value="UniProtKB-EC"/>
</dbReference>
<comment type="cofactor">
    <cofactor evidence="1">
        <name>Mg(2+)</name>
        <dbReference type="ChEBI" id="CHEBI:18420"/>
    </cofactor>
</comment>
<dbReference type="PANTHER" id="PTHR11774:SF4">
    <property type="entry name" value="GERANYLGERANYL TRANSFERASE TYPE-1 SUBUNIT BETA"/>
    <property type="match status" value="1"/>
</dbReference>
<evidence type="ECO:0000256" key="5">
    <source>
        <dbReference type="ARBA" id="ARBA00020603"/>
    </source>
</evidence>
<dbReference type="FunFam" id="1.50.10.20:FF:000005">
    <property type="entry name" value="Geranylgeranyl transferase type-1 subunit beta"/>
    <property type="match status" value="1"/>
</dbReference>
<sequence>MWSTHLNYLKFCLNGLPGAFGSMDPNRLTLAYFVVSSLDLLDKVDTLPKQQVIDWVYSLQIIPDSEKSKRYGGWRGGTFVGAPFDCSGKAATSYPYDQGHIAMTYVALALLLILGDDFSRVDKKAIIEALPYLQQPSGSFSPVADESECDMRYVYCAAAVSYMLNDWSGFDKDKATQYILSSQSYDYGIAQAPNEEAHGGSTYCALASLALMGRLDELPHKDKLTKWLIFRQEQGFNGRPNKIQDTCYSFWVGASLKILGAYHLVDEQNTRKYTLSCQKKNGGFAKWSSQSADPLHSYFSLCGLTFINEPGLAEVLPELGFSKKSHDRLLSIHPNFISIQK</sequence>
<dbReference type="SUPFAM" id="SSF48239">
    <property type="entry name" value="Terpenoid cyclases/Protein prenyltransferases"/>
    <property type="match status" value="1"/>
</dbReference>
<evidence type="ECO:0000256" key="9">
    <source>
        <dbReference type="ARBA" id="ARBA00022737"/>
    </source>
</evidence>
<evidence type="ECO:0000256" key="12">
    <source>
        <dbReference type="ARBA" id="ARBA00031713"/>
    </source>
</evidence>
<comment type="cofactor">
    <cofactor evidence="2">
        <name>Zn(2+)</name>
        <dbReference type="ChEBI" id="CHEBI:29105"/>
    </cofactor>
</comment>
<dbReference type="Pfam" id="PF00432">
    <property type="entry name" value="Prenyltrans"/>
    <property type="match status" value="1"/>
</dbReference>
<dbReference type="InterPro" id="IPR008930">
    <property type="entry name" value="Terpenoid_cyclase/PrenylTrfase"/>
</dbReference>
<keyword evidence="8" id="KW-0479">Metal-binding</keyword>
<dbReference type="CDD" id="cd02895">
    <property type="entry name" value="GGTase-I"/>
    <property type="match status" value="1"/>
</dbReference>
<dbReference type="GO" id="GO:0046872">
    <property type="term" value="F:metal ion binding"/>
    <property type="evidence" value="ECO:0007669"/>
    <property type="project" value="UniProtKB-KW"/>
</dbReference>
<reference evidence="16" key="1">
    <citation type="journal article" date="2020" name="J. Eukaryot. Microbiol.">
        <title>De novo Sequencing, Assembly and Annotation of the Transcriptome for the Free-Living Testate Amoeba Arcella intermedia.</title>
        <authorList>
            <person name="Ribeiro G.M."/>
            <person name="Porfirio-Sousa A.L."/>
            <person name="Maurer-Alcala X.X."/>
            <person name="Katz L.A."/>
            <person name="Lahr D.J.G."/>
        </authorList>
    </citation>
    <scope>NUCLEOTIDE SEQUENCE</scope>
</reference>
<evidence type="ECO:0000256" key="2">
    <source>
        <dbReference type="ARBA" id="ARBA00001947"/>
    </source>
</evidence>
<dbReference type="PANTHER" id="PTHR11774">
    <property type="entry name" value="GERANYLGERANYL TRANSFERASE TYPE BETA SUBUNIT"/>
    <property type="match status" value="1"/>
</dbReference>
<evidence type="ECO:0000313" key="16">
    <source>
        <dbReference type="EMBL" id="NDV33285.1"/>
    </source>
</evidence>
<keyword evidence="11" id="KW-0460">Magnesium</keyword>
<dbReference type="EMBL" id="GIBP01004316">
    <property type="protein sequence ID" value="NDV33285.1"/>
    <property type="molecule type" value="Transcribed_RNA"/>
</dbReference>
<protein>
    <recommendedName>
        <fullName evidence="5">Geranylgeranyl transferase type-1 subunit beta</fullName>
        <ecNumber evidence="4">2.5.1.59</ecNumber>
    </recommendedName>
    <alternativeName>
        <fullName evidence="12">Geranylgeranyl transferase type I subunit beta</fullName>
    </alternativeName>
    <alternativeName>
        <fullName evidence="14">Type I protein geranyl-geranyltransferase subunit beta</fullName>
    </alternativeName>
</protein>
<keyword evidence="10" id="KW-0862">Zinc</keyword>
<evidence type="ECO:0000256" key="11">
    <source>
        <dbReference type="ARBA" id="ARBA00022842"/>
    </source>
</evidence>
<evidence type="ECO:0000256" key="1">
    <source>
        <dbReference type="ARBA" id="ARBA00001946"/>
    </source>
</evidence>
<dbReference type="EC" id="2.5.1.59" evidence="4"/>
<keyword evidence="6" id="KW-0637">Prenyltransferase</keyword>
<evidence type="ECO:0000256" key="14">
    <source>
        <dbReference type="ARBA" id="ARBA00078363"/>
    </source>
</evidence>
<evidence type="ECO:0000256" key="6">
    <source>
        <dbReference type="ARBA" id="ARBA00022602"/>
    </source>
</evidence>
<dbReference type="GO" id="GO:0005953">
    <property type="term" value="C:CAAX-protein geranylgeranyltransferase complex"/>
    <property type="evidence" value="ECO:0007669"/>
    <property type="project" value="InterPro"/>
</dbReference>
<keyword evidence="7" id="KW-0808">Transferase</keyword>
<evidence type="ECO:0000256" key="7">
    <source>
        <dbReference type="ARBA" id="ARBA00022679"/>
    </source>
</evidence>
<organism evidence="16">
    <name type="scientific">Arcella intermedia</name>
    <dbReference type="NCBI Taxonomy" id="1963864"/>
    <lineage>
        <taxon>Eukaryota</taxon>
        <taxon>Amoebozoa</taxon>
        <taxon>Tubulinea</taxon>
        <taxon>Elardia</taxon>
        <taxon>Arcellinida</taxon>
        <taxon>Sphaerothecina</taxon>
        <taxon>Arcellidae</taxon>
        <taxon>Arcella</taxon>
    </lineage>
</organism>
<comment type="similarity">
    <text evidence="3">Belongs to the protein prenyltransferase subunit beta family.</text>
</comment>
<dbReference type="InterPro" id="IPR045089">
    <property type="entry name" value="PGGT1B-like"/>
</dbReference>
<dbReference type="Gene3D" id="1.50.10.20">
    <property type="match status" value="1"/>
</dbReference>
<evidence type="ECO:0000256" key="3">
    <source>
        <dbReference type="ARBA" id="ARBA00010497"/>
    </source>
</evidence>
<dbReference type="InterPro" id="IPR001330">
    <property type="entry name" value="Prenyltrans"/>
</dbReference>
<proteinExistence type="inferred from homology"/>
<keyword evidence="9" id="KW-0677">Repeat</keyword>
<evidence type="ECO:0000256" key="4">
    <source>
        <dbReference type="ARBA" id="ARBA00012700"/>
    </source>
</evidence>
<evidence type="ECO:0000256" key="8">
    <source>
        <dbReference type="ARBA" id="ARBA00022723"/>
    </source>
</evidence>
<comment type="subunit">
    <text evidence="13">Heterodimer of FNTA and PGGT1B. PGGT1B mediates interaction with substrate peptides.</text>
</comment>
<dbReference type="AlphaFoldDB" id="A0A6B2L8R2"/>
<dbReference type="InterPro" id="IPR041960">
    <property type="entry name" value="GGTase_I_beta"/>
</dbReference>
<evidence type="ECO:0000256" key="10">
    <source>
        <dbReference type="ARBA" id="ARBA00022833"/>
    </source>
</evidence>
<name>A0A6B2L8R2_9EUKA</name>
<accession>A0A6B2L8R2</accession>
<evidence type="ECO:0000256" key="13">
    <source>
        <dbReference type="ARBA" id="ARBA00065714"/>
    </source>
</evidence>